<dbReference type="OrthoDB" id="4192220at2759"/>
<dbReference type="Pfam" id="PF12937">
    <property type="entry name" value="F-box-like"/>
    <property type="match status" value="1"/>
</dbReference>
<dbReference type="SUPFAM" id="SSF81383">
    <property type="entry name" value="F-box domain"/>
    <property type="match status" value="1"/>
</dbReference>
<name>A0A7C8M0E4_9PLEO</name>
<sequence>MAPITHLPNELLNAIFADLEPRSLLALALTCKRLHEPARAQFLENVVLSWKMNTNAVLARFVRHNAGNGLVKSIRLQPQVGLLQGFMIGMQHASHHIDVLCSCLGSLPQLATFSINIDGHADRRCILPAFAISRIINALPPSVINLELDTEGLDGIWEDRPTRTSTPHLCHDISKLLLQLHTLRLRISCMCTDIFRALQAQGTHQPTSTLRLASIKLEHDPENRMGHPGCVCDCQMQKTLMSQGYLVPNKLFRHALPLRSAGAFPHLSRFIILSQALGQDFIRVRDVATHTMTEYPVKRRNRGWGGEYVVRGHDNEEYFGSARDIETAIMHEVHWSEASNGSRLPPSRPIKNVEPRLLTSLLKSTAEFRKAQDENCPGARLRTEFGIDVIRAAPHEHFTNKQKVIVNRET</sequence>
<dbReference type="InterPro" id="IPR001810">
    <property type="entry name" value="F-box_dom"/>
</dbReference>
<dbReference type="InterPro" id="IPR036047">
    <property type="entry name" value="F-box-like_dom_sf"/>
</dbReference>
<keyword evidence="3" id="KW-1185">Reference proteome</keyword>
<evidence type="ECO:0000313" key="3">
    <source>
        <dbReference type="Proteomes" id="UP000481861"/>
    </source>
</evidence>
<proteinExistence type="predicted"/>
<comment type="caution">
    <text evidence="2">The sequence shown here is derived from an EMBL/GenBank/DDBJ whole genome shotgun (WGS) entry which is preliminary data.</text>
</comment>
<dbReference type="Gene3D" id="1.20.1280.50">
    <property type="match status" value="1"/>
</dbReference>
<dbReference type="EMBL" id="JAADJZ010000038">
    <property type="protein sequence ID" value="KAF2864956.1"/>
    <property type="molecule type" value="Genomic_DNA"/>
</dbReference>
<dbReference type="Proteomes" id="UP000481861">
    <property type="component" value="Unassembled WGS sequence"/>
</dbReference>
<evidence type="ECO:0000313" key="2">
    <source>
        <dbReference type="EMBL" id="KAF2864956.1"/>
    </source>
</evidence>
<evidence type="ECO:0000259" key="1">
    <source>
        <dbReference type="PROSITE" id="PS50181"/>
    </source>
</evidence>
<dbReference type="AlphaFoldDB" id="A0A7C8M0E4"/>
<dbReference type="PROSITE" id="PS50181">
    <property type="entry name" value="FBOX"/>
    <property type="match status" value="1"/>
</dbReference>
<gene>
    <name evidence="2" type="ORF">BDV95DRAFT_587907</name>
</gene>
<accession>A0A7C8M0E4</accession>
<protein>
    <recommendedName>
        <fullName evidence="1">F-box domain-containing protein</fullName>
    </recommendedName>
</protein>
<reference evidence="2 3" key="1">
    <citation type="submission" date="2020-01" db="EMBL/GenBank/DDBJ databases">
        <authorList>
            <consortium name="DOE Joint Genome Institute"/>
            <person name="Haridas S."/>
            <person name="Albert R."/>
            <person name="Binder M."/>
            <person name="Bloem J."/>
            <person name="Labutti K."/>
            <person name="Salamov A."/>
            <person name="Andreopoulos B."/>
            <person name="Baker S.E."/>
            <person name="Barry K."/>
            <person name="Bills G."/>
            <person name="Bluhm B.H."/>
            <person name="Cannon C."/>
            <person name="Castanera R."/>
            <person name="Culley D.E."/>
            <person name="Daum C."/>
            <person name="Ezra D."/>
            <person name="Gonzalez J.B."/>
            <person name="Henrissat B."/>
            <person name="Kuo A."/>
            <person name="Liang C."/>
            <person name="Lipzen A."/>
            <person name="Lutzoni F."/>
            <person name="Magnuson J."/>
            <person name="Mondo S."/>
            <person name="Nolan M."/>
            <person name="Ohm R."/>
            <person name="Pangilinan J."/>
            <person name="Park H.-J.H."/>
            <person name="Ramirez L."/>
            <person name="Alfaro M."/>
            <person name="Sun H."/>
            <person name="Tritt A."/>
            <person name="Yoshinaga Y."/>
            <person name="Zwiers L.-H.L."/>
            <person name="Turgeon B.G."/>
            <person name="Goodwin S.B."/>
            <person name="Spatafora J.W."/>
            <person name="Crous P.W."/>
            <person name="Grigoriev I.V."/>
        </authorList>
    </citation>
    <scope>NUCLEOTIDE SEQUENCE [LARGE SCALE GENOMIC DNA]</scope>
    <source>
        <strain evidence="2 3">CBS 611.86</strain>
    </source>
</reference>
<organism evidence="2 3">
    <name type="scientific">Massariosphaeria phaeospora</name>
    <dbReference type="NCBI Taxonomy" id="100035"/>
    <lineage>
        <taxon>Eukaryota</taxon>
        <taxon>Fungi</taxon>
        <taxon>Dikarya</taxon>
        <taxon>Ascomycota</taxon>
        <taxon>Pezizomycotina</taxon>
        <taxon>Dothideomycetes</taxon>
        <taxon>Pleosporomycetidae</taxon>
        <taxon>Pleosporales</taxon>
        <taxon>Pleosporales incertae sedis</taxon>
        <taxon>Massariosphaeria</taxon>
    </lineage>
</organism>
<feature type="domain" description="F-box" evidence="1">
    <location>
        <begin position="1"/>
        <end position="53"/>
    </location>
</feature>
<dbReference type="CDD" id="cd09917">
    <property type="entry name" value="F-box_SF"/>
    <property type="match status" value="1"/>
</dbReference>